<dbReference type="Proteomes" id="UP000076482">
    <property type="component" value="Unassembled WGS sequence"/>
</dbReference>
<evidence type="ECO:0000313" key="1">
    <source>
        <dbReference type="EMBL" id="KZD69372.1"/>
    </source>
</evidence>
<protein>
    <submittedName>
        <fullName evidence="1">Uncharacterized protein</fullName>
    </submittedName>
</protein>
<reference evidence="1 2" key="1">
    <citation type="submission" date="2015-09" db="EMBL/GenBank/DDBJ databases">
        <title>Bacillus cereus food isolates.</title>
        <authorList>
            <person name="Boekhorst J."/>
        </authorList>
    </citation>
    <scope>NUCLEOTIDE SEQUENCE [LARGE SCALE GENOMIC DNA]</scope>
    <source>
        <strain evidence="1 2">B4088</strain>
    </source>
</reference>
<dbReference type="AlphaFoldDB" id="A0A164Q4Q5"/>
<dbReference type="PATRIC" id="fig|1396.535.peg.265"/>
<gene>
    <name evidence="1" type="ORF">B4088_1554</name>
</gene>
<dbReference type="EMBL" id="LJKE01000032">
    <property type="protein sequence ID" value="KZD69372.1"/>
    <property type="molecule type" value="Genomic_DNA"/>
</dbReference>
<accession>A0A164Q4Q5</accession>
<sequence length="41" mass="5084">MLFENSSIFWNKEGNWMVHFEIVSYYKKEQDFCIKIHKLSL</sequence>
<evidence type="ECO:0000313" key="2">
    <source>
        <dbReference type="Proteomes" id="UP000076482"/>
    </source>
</evidence>
<name>A0A164Q4Q5_BACCE</name>
<proteinExistence type="predicted"/>
<comment type="caution">
    <text evidence="1">The sequence shown here is derived from an EMBL/GenBank/DDBJ whole genome shotgun (WGS) entry which is preliminary data.</text>
</comment>
<organism evidence="1 2">
    <name type="scientific">Bacillus cereus</name>
    <dbReference type="NCBI Taxonomy" id="1396"/>
    <lineage>
        <taxon>Bacteria</taxon>
        <taxon>Bacillati</taxon>
        <taxon>Bacillota</taxon>
        <taxon>Bacilli</taxon>
        <taxon>Bacillales</taxon>
        <taxon>Bacillaceae</taxon>
        <taxon>Bacillus</taxon>
        <taxon>Bacillus cereus group</taxon>
    </lineage>
</organism>